<evidence type="ECO:0000256" key="15">
    <source>
        <dbReference type="ARBA" id="ARBA00034029"/>
    </source>
</evidence>
<evidence type="ECO:0000256" key="4">
    <source>
        <dbReference type="ARBA" id="ARBA00011245"/>
    </source>
</evidence>
<comment type="subcellular location">
    <subcellularLocation>
        <location evidence="2">Secreted</location>
    </subcellularLocation>
</comment>
<gene>
    <name evidence="23" type="ORF">D9756_001016</name>
</gene>
<keyword evidence="24" id="KW-1185">Reference proteome</keyword>
<evidence type="ECO:0000256" key="1">
    <source>
        <dbReference type="ARBA" id="ARBA00001974"/>
    </source>
</evidence>
<protein>
    <recommendedName>
        <fullName evidence="5">pyranose dehydrogenase (acceptor)</fullName>
        <ecNumber evidence="5">1.1.99.29</ecNumber>
    </recommendedName>
</protein>
<dbReference type="AlphaFoldDB" id="A0A8H5GEH3"/>
<feature type="domain" description="Glucose-methanol-choline oxidoreductase N-terminal" evidence="22">
    <location>
        <begin position="291"/>
        <end position="305"/>
    </location>
</feature>
<evidence type="ECO:0000256" key="16">
    <source>
        <dbReference type="ARBA" id="ARBA00034050"/>
    </source>
</evidence>
<evidence type="ECO:0000259" key="21">
    <source>
        <dbReference type="PROSITE" id="PS00623"/>
    </source>
</evidence>
<evidence type="ECO:0000259" key="22">
    <source>
        <dbReference type="PROSITE" id="PS00624"/>
    </source>
</evidence>
<dbReference type="InterPro" id="IPR036188">
    <property type="entry name" value="FAD/NAD-bd_sf"/>
</dbReference>
<evidence type="ECO:0000256" key="17">
    <source>
        <dbReference type="ARBA" id="ARBA00034059"/>
    </source>
</evidence>
<evidence type="ECO:0000256" key="10">
    <source>
        <dbReference type="ARBA" id="ARBA00023002"/>
    </source>
</evidence>
<feature type="active site" description="Proton donor" evidence="18">
    <location>
        <position position="568"/>
    </location>
</feature>
<evidence type="ECO:0000256" key="12">
    <source>
        <dbReference type="ARBA" id="ARBA00024699"/>
    </source>
</evidence>
<dbReference type="SUPFAM" id="SSF51905">
    <property type="entry name" value="FAD/NAD(P)-binding domain"/>
    <property type="match status" value="1"/>
</dbReference>
<dbReference type="GO" id="GO:0050660">
    <property type="term" value="F:flavin adenine dinucleotide binding"/>
    <property type="evidence" value="ECO:0007669"/>
    <property type="project" value="InterPro"/>
</dbReference>
<dbReference type="Pfam" id="PF00732">
    <property type="entry name" value="GMC_oxred_N"/>
    <property type="match status" value="1"/>
</dbReference>
<comment type="catalytic activity">
    <reaction evidence="15">
        <text>pyranose + acceptor = pyranos-3-ulose + reduced acceptor.</text>
        <dbReference type="EC" id="1.1.99.29"/>
    </reaction>
</comment>
<feature type="active site" description="Proton acceptor" evidence="18">
    <location>
        <position position="611"/>
    </location>
</feature>
<comment type="similarity">
    <text evidence="3 20">Belongs to the GMC oxidoreductase family.</text>
</comment>
<dbReference type="OrthoDB" id="269227at2759"/>
<dbReference type="InterPro" id="IPR012132">
    <property type="entry name" value="GMC_OxRdtase"/>
</dbReference>
<dbReference type="Proteomes" id="UP000559027">
    <property type="component" value="Unassembled WGS sequence"/>
</dbReference>
<comment type="caution">
    <text evidence="23">The sequence shown here is derived from an EMBL/GenBank/DDBJ whole genome shotgun (WGS) entry which is preliminary data.</text>
</comment>
<evidence type="ECO:0000256" key="13">
    <source>
        <dbReference type="ARBA" id="ARBA00033986"/>
    </source>
</evidence>
<keyword evidence="8" id="KW-0732">Signal</keyword>
<keyword evidence="7 20" id="KW-0285">Flavoprotein</keyword>
<evidence type="ECO:0000256" key="9">
    <source>
        <dbReference type="ARBA" id="ARBA00022827"/>
    </source>
</evidence>
<keyword evidence="6" id="KW-0964">Secreted</keyword>
<comment type="catalytic activity">
    <reaction evidence="16">
        <text>a pyranoside + acceptor = a pyranosid-3-ulose + reduced acceptor.</text>
        <dbReference type="EC" id="1.1.99.29"/>
    </reaction>
</comment>
<dbReference type="PIRSF" id="PIRSF000137">
    <property type="entry name" value="Alcohol_oxidase"/>
    <property type="match status" value="1"/>
</dbReference>
<dbReference type="Pfam" id="PF05199">
    <property type="entry name" value="GMC_oxred_C"/>
    <property type="match status" value="1"/>
</dbReference>
<dbReference type="InterPro" id="IPR000172">
    <property type="entry name" value="GMC_OxRdtase_N"/>
</dbReference>
<evidence type="ECO:0000256" key="5">
    <source>
        <dbReference type="ARBA" id="ARBA00013177"/>
    </source>
</evidence>
<proteinExistence type="inferred from homology"/>
<keyword evidence="11" id="KW-0325">Glycoprotein</keyword>
<dbReference type="PROSITE" id="PS00624">
    <property type="entry name" value="GMC_OXRED_2"/>
    <property type="match status" value="1"/>
</dbReference>
<comment type="catalytic activity">
    <reaction evidence="17">
        <text>a pyranoside + acceptor = a pyranosid-3,4-diulose + reduced acceptor.</text>
        <dbReference type="EC" id="1.1.99.29"/>
    </reaction>
</comment>
<dbReference type="PROSITE" id="PS00623">
    <property type="entry name" value="GMC_OXRED_1"/>
    <property type="match status" value="1"/>
</dbReference>
<comment type="catalytic activity">
    <reaction evidence="14">
        <text>pyranose + acceptor = pyranos-2,3-diulose + reduced acceptor.</text>
        <dbReference type="EC" id="1.1.99.29"/>
    </reaction>
</comment>
<keyword evidence="10" id="KW-0560">Oxidoreductase</keyword>
<evidence type="ECO:0000256" key="7">
    <source>
        <dbReference type="ARBA" id="ARBA00022630"/>
    </source>
</evidence>
<comment type="function">
    <text evidence="12">Catalyzes the single-oxidation or sequential double oxidation reaction of carbohydrates primarily at carbon-2 and/or carbon-3 with the concomitant reduction of the flavin. The enzyme exhibits a broad sugar substrate specificity, oxidizing different aldopyranoses to the corresponding C-1, C-2, C-3 or C-1,2, C-2,3 and C-3,4 (di)dehydro sugars with substrate-specific regioselectivity. Accepts only a narrow range of electron acceptors such as substituted benzoquinones and complexed metal ions and reacts extremely slowly with O(2) as acceptor. May play a role in the natural recycling of plant matter by oxidizing all major monosaccharides in lignocellulose and by reducing quinone compounds or reactive radical species generated during lignin depolymerization.</text>
</comment>
<evidence type="ECO:0000256" key="19">
    <source>
        <dbReference type="PIRSR" id="PIRSR000137-2"/>
    </source>
</evidence>
<name>A0A8H5GEH3_9AGAR</name>
<evidence type="ECO:0000256" key="20">
    <source>
        <dbReference type="RuleBase" id="RU003968"/>
    </source>
</evidence>
<evidence type="ECO:0000256" key="3">
    <source>
        <dbReference type="ARBA" id="ARBA00010790"/>
    </source>
</evidence>
<evidence type="ECO:0000313" key="23">
    <source>
        <dbReference type="EMBL" id="KAF5363451.1"/>
    </source>
</evidence>
<evidence type="ECO:0000256" key="2">
    <source>
        <dbReference type="ARBA" id="ARBA00004613"/>
    </source>
</evidence>
<feature type="binding site" evidence="19">
    <location>
        <begin position="102"/>
        <end position="105"/>
    </location>
    <ligand>
        <name>FAD</name>
        <dbReference type="ChEBI" id="CHEBI:57692"/>
    </ligand>
</feature>
<dbReference type="GO" id="GO:0033718">
    <property type="term" value="F:pyranose dehydrogenase (acceptor) activity"/>
    <property type="evidence" value="ECO:0007669"/>
    <property type="project" value="UniProtKB-EC"/>
</dbReference>
<dbReference type="InterPro" id="IPR007867">
    <property type="entry name" value="GMC_OxRtase_C"/>
</dbReference>
<dbReference type="SUPFAM" id="SSF54373">
    <property type="entry name" value="FAD-linked reductases, C-terminal domain"/>
    <property type="match status" value="1"/>
</dbReference>
<feature type="domain" description="Glucose-methanol-choline oxidoreductase N-terminal" evidence="21">
    <location>
        <begin position="92"/>
        <end position="115"/>
    </location>
</feature>
<dbReference type="EMBL" id="JAACJO010000001">
    <property type="protein sequence ID" value="KAF5363451.1"/>
    <property type="molecule type" value="Genomic_DNA"/>
</dbReference>
<dbReference type="PANTHER" id="PTHR11552">
    <property type="entry name" value="GLUCOSE-METHANOL-CHOLINE GMC OXIDOREDUCTASE"/>
    <property type="match status" value="1"/>
</dbReference>
<comment type="cofactor">
    <cofactor evidence="1 19">
        <name>FAD</name>
        <dbReference type="ChEBI" id="CHEBI:57692"/>
    </cofactor>
</comment>
<organism evidence="23 24">
    <name type="scientific">Leucocoprinus leucothites</name>
    <dbReference type="NCBI Taxonomy" id="201217"/>
    <lineage>
        <taxon>Eukaryota</taxon>
        <taxon>Fungi</taxon>
        <taxon>Dikarya</taxon>
        <taxon>Basidiomycota</taxon>
        <taxon>Agaricomycotina</taxon>
        <taxon>Agaricomycetes</taxon>
        <taxon>Agaricomycetidae</taxon>
        <taxon>Agaricales</taxon>
        <taxon>Agaricineae</taxon>
        <taxon>Agaricaceae</taxon>
        <taxon>Leucocoprinus</taxon>
    </lineage>
</organism>
<evidence type="ECO:0000256" key="11">
    <source>
        <dbReference type="ARBA" id="ARBA00023180"/>
    </source>
</evidence>
<dbReference type="PANTHER" id="PTHR11552:SF201">
    <property type="entry name" value="GLUCOSE-METHANOL-CHOLINE OXIDOREDUCTASE N-TERMINAL DOMAIN-CONTAINING PROTEIN"/>
    <property type="match status" value="1"/>
</dbReference>
<accession>A0A8H5GEH3</accession>
<evidence type="ECO:0000256" key="8">
    <source>
        <dbReference type="ARBA" id="ARBA00022729"/>
    </source>
</evidence>
<evidence type="ECO:0000256" key="6">
    <source>
        <dbReference type="ARBA" id="ARBA00022525"/>
    </source>
</evidence>
<dbReference type="GO" id="GO:0005576">
    <property type="term" value="C:extracellular region"/>
    <property type="evidence" value="ECO:0007669"/>
    <property type="project" value="UniProtKB-SubCell"/>
</dbReference>
<evidence type="ECO:0000256" key="14">
    <source>
        <dbReference type="ARBA" id="ARBA00034010"/>
    </source>
</evidence>
<keyword evidence="9 19" id="KW-0274">FAD</keyword>
<comment type="catalytic activity">
    <reaction evidence="13">
        <text>pyranose + acceptor = pyranos-2-ulose + reduced acceptor.</text>
        <dbReference type="EC" id="1.1.99.29"/>
    </reaction>
</comment>
<evidence type="ECO:0000256" key="18">
    <source>
        <dbReference type="PIRSR" id="PIRSR000137-1"/>
    </source>
</evidence>
<feature type="binding site" evidence="19">
    <location>
        <position position="94"/>
    </location>
    <ligand>
        <name>FAD</name>
        <dbReference type="ChEBI" id="CHEBI:57692"/>
    </ligand>
</feature>
<dbReference type="Gene3D" id="3.30.560.10">
    <property type="entry name" value="Glucose Oxidase, domain 3"/>
    <property type="match status" value="1"/>
</dbReference>
<dbReference type="EC" id="1.1.99.29" evidence="5"/>
<sequence>MPIIELKDAMTRSFDYVIIGGGTAGLTLAAGLTENAEISVLVLEAGEEILNDPLINNIGQYGHSLGKKEFIWPMSTVPQVNANDVEFTWSRGRVLGGSSALNFTVWNKPSREDIDAWEKLGNEGWNWDRFDKYMQRATTYTPPVLSEVEHARRGTPDLIRKLWQKPIGNGPIQLSHPPTRIDVDIKAQHTFQNMGIAPALAPLNGDPNGLTISAMTVDPKTILRSFAANAYWAPNSSRPNFNLLTGAIAHRLLSTHLGGELLITGVEFSHSTGGEATCIVRALKEVILSAGAIKTPQLLELSGIGRPDILERAGIPLKLALDGVGENVQEHINSKVVLELKDSVPDETLDILRDLEVAEKHRELFSRGQGVYTMGISNFIFAPLNSLSDKADELILNARKQIEAEIAVGKYSPLLAEQYKILLDHLEKKVPSCEIIGFPGALGGPNPPAPGKKYYTILSALNALFSRGTIHVTTSDPNEQPAMDPHYFEQEIDLKMLLELVKFGRKVARTAPLKDYFDEVPFELNPGSGYATDQDMSGASMLEIANHSGSKGQTQPEYLKSNIGTTFHTVGSASMLPRKKGGVVDTNLKVYGTKNLRVADLSIVPLHVGSHTQCIAYGIGEIAADIIKDTS</sequence>
<reference evidence="23 24" key="1">
    <citation type="journal article" date="2020" name="ISME J.">
        <title>Uncovering the hidden diversity of litter-decomposition mechanisms in mushroom-forming fungi.</title>
        <authorList>
            <person name="Floudas D."/>
            <person name="Bentzer J."/>
            <person name="Ahren D."/>
            <person name="Johansson T."/>
            <person name="Persson P."/>
            <person name="Tunlid A."/>
        </authorList>
    </citation>
    <scope>NUCLEOTIDE SEQUENCE [LARGE SCALE GENOMIC DNA]</scope>
    <source>
        <strain evidence="23 24">CBS 146.42</strain>
    </source>
</reference>
<dbReference type="Gene3D" id="3.50.50.60">
    <property type="entry name" value="FAD/NAD(P)-binding domain"/>
    <property type="match status" value="1"/>
</dbReference>
<comment type="subunit">
    <text evidence="4">Monomer.</text>
</comment>
<evidence type="ECO:0000313" key="24">
    <source>
        <dbReference type="Proteomes" id="UP000559027"/>
    </source>
</evidence>